<keyword evidence="2" id="KW-0732">Signal</keyword>
<protein>
    <submittedName>
        <fullName evidence="3">Uncharacterized protein</fullName>
    </submittedName>
</protein>
<feature type="region of interest" description="Disordered" evidence="1">
    <location>
        <begin position="80"/>
        <end position="109"/>
    </location>
</feature>
<feature type="compositionally biased region" description="Acidic residues" evidence="1">
    <location>
        <begin position="86"/>
        <end position="96"/>
    </location>
</feature>
<reference evidence="3" key="1">
    <citation type="submission" date="2015-11" db="EMBL/GenBank/DDBJ databases">
        <title>De novo transcriptome assembly of four potential Pierce s Disease insect vectors from Arizona vineyards.</title>
        <authorList>
            <person name="Tassone E.E."/>
        </authorList>
    </citation>
    <scope>NUCLEOTIDE SEQUENCE</scope>
</reference>
<evidence type="ECO:0000256" key="1">
    <source>
        <dbReference type="SAM" id="MobiDB-lite"/>
    </source>
</evidence>
<name>A0A1B6LD02_9HEMI</name>
<dbReference type="AlphaFoldDB" id="A0A1B6LD02"/>
<accession>A0A1B6LD02</accession>
<organism evidence="3">
    <name type="scientific">Graphocephala atropunctata</name>
    <dbReference type="NCBI Taxonomy" id="36148"/>
    <lineage>
        <taxon>Eukaryota</taxon>
        <taxon>Metazoa</taxon>
        <taxon>Ecdysozoa</taxon>
        <taxon>Arthropoda</taxon>
        <taxon>Hexapoda</taxon>
        <taxon>Insecta</taxon>
        <taxon>Pterygota</taxon>
        <taxon>Neoptera</taxon>
        <taxon>Paraneoptera</taxon>
        <taxon>Hemiptera</taxon>
        <taxon>Auchenorrhyncha</taxon>
        <taxon>Membracoidea</taxon>
        <taxon>Cicadellidae</taxon>
        <taxon>Cicadellinae</taxon>
        <taxon>Cicadellini</taxon>
        <taxon>Graphocephala</taxon>
    </lineage>
</organism>
<feature type="signal peptide" evidence="2">
    <location>
        <begin position="1"/>
        <end position="18"/>
    </location>
</feature>
<sequence length="196" mass="22500">MSPLLPLLLVTTVSFCVTQDIKDGFNIYKDMQRGKGEELERLVSDVDFQIDHTEHTWPSVGAKVHLPMSAKRTMNKFKNQMLSKDDDGEDIDQNDEMESKEPDEGEDEVTATRILIPRTHVMWRGEDVKLKRGAMLWGLRLAATQTANNRLFRDLILFSKTGKYSPLASHKGLKEESLSSSIARCKQLYREYYQCN</sequence>
<evidence type="ECO:0000256" key="2">
    <source>
        <dbReference type="SAM" id="SignalP"/>
    </source>
</evidence>
<evidence type="ECO:0000313" key="3">
    <source>
        <dbReference type="EMBL" id="JAT21549.1"/>
    </source>
</evidence>
<feature type="chain" id="PRO_5008587300" evidence="2">
    <location>
        <begin position="19"/>
        <end position="196"/>
    </location>
</feature>
<proteinExistence type="predicted"/>
<dbReference type="EMBL" id="GEBQ01018428">
    <property type="protein sequence ID" value="JAT21549.1"/>
    <property type="molecule type" value="Transcribed_RNA"/>
</dbReference>
<gene>
    <name evidence="3" type="ORF">g.50085</name>
</gene>